<proteinExistence type="predicted"/>
<dbReference type="EMBL" id="DXFZ01000111">
    <property type="protein sequence ID" value="HIW96689.1"/>
    <property type="molecule type" value="Genomic_DNA"/>
</dbReference>
<reference evidence="2" key="2">
    <citation type="submission" date="2021-04" db="EMBL/GenBank/DDBJ databases">
        <authorList>
            <person name="Gilroy R."/>
        </authorList>
    </citation>
    <scope>NUCLEOTIDE SEQUENCE</scope>
    <source>
        <strain evidence="2">4376</strain>
    </source>
</reference>
<accession>A0A9D1UQP6</accession>
<name>A0A9D1UQP6_9CORY</name>
<organism evidence="2 3">
    <name type="scientific">Candidatus Corynebacterium gallistercoris</name>
    <dbReference type="NCBI Taxonomy" id="2838530"/>
    <lineage>
        <taxon>Bacteria</taxon>
        <taxon>Bacillati</taxon>
        <taxon>Actinomycetota</taxon>
        <taxon>Actinomycetes</taxon>
        <taxon>Mycobacteriales</taxon>
        <taxon>Corynebacteriaceae</taxon>
        <taxon>Corynebacterium</taxon>
    </lineage>
</organism>
<protein>
    <submittedName>
        <fullName evidence="2">NAD(P)H-binding protein</fullName>
    </submittedName>
</protein>
<dbReference type="PANTHER" id="PTHR15020">
    <property type="entry name" value="FLAVIN REDUCTASE-RELATED"/>
    <property type="match status" value="1"/>
</dbReference>
<dbReference type="InterPro" id="IPR036291">
    <property type="entry name" value="NAD(P)-bd_dom_sf"/>
</dbReference>
<dbReference type="Pfam" id="PF13460">
    <property type="entry name" value="NAD_binding_10"/>
    <property type="match status" value="1"/>
</dbReference>
<dbReference type="InterPro" id="IPR016040">
    <property type="entry name" value="NAD(P)-bd_dom"/>
</dbReference>
<feature type="domain" description="NAD(P)-binding" evidence="1">
    <location>
        <begin position="8"/>
        <end position="188"/>
    </location>
</feature>
<gene>
    <name evidence="2" type="ORF">H9867_09480</name>
</gene>
<evidence type="ECO:0000259" key="1">
    <source>
        <dbReference type="Pfam" id="PF13460"/>
    </source>
</evidence>
<dbReference type="Gene3D" id="3.40.50.720">
    <property type="entry name" value="NAD(P)-binding Rossmann-like Domain"/>
    <property type="match status" value="1"/>
</dbReference>
<dbReference type="AlphaFoldDB" id="A0A9D1UQP6"/>
<comment type="caution">
    <text evidence="2">The sequence shown here is derived from an EMBL/GenBank/DDBJ whole genome shotgun (WGS) entry which is preliminary data.</text>
</comment>
<sequence>MANVLILGGHGKVALQAAPLLVQAGHEVTSAVRNPDHRTDVEATGASVALVDLQKQSTEDFEKLFEGFDVIVWSAGVGGGDPERTFAVDRDAAIRTMDAAGDKRYIMVSYFGAGQEHGVPEDHDFFSYAQSKADADDHLKRSAARWTILGPSRLTSDDAHGGIDVNPAEGDSVARADVARVVAAVVDADNTIGKTIEFNTGEIPIEEAIAAVV</sequence>
<evidence type="ECO:0000313" key="3">
    <source>
        <dbReference type="Proteomes" id="UP000824189"/>
    </source>
</evidence>
<evidence type="ECO:0000313" key="2">
    <source>
        <dbReference type="EMBL" id="HIW96689.1"/>
    </source>
</evidence>
<dbReference type="PANTHER" id="PTHR15020:SF50">
    <property type="entry name" value="UPF0659 PROTEIN YMR090W"/>
    <property type="match status" value="1"/>
</dbReference>
<dbReference type="Proteomes" id="UP000824189">
    <property type="component" value="Unassembled WGS sequence"/>
</dbReference>
<reference evidence="2" key="1">
    <citation type="journal article" date="2021" name="PeerJ">
        <title>Extensive microbial diversity within the chicken gut microbiome revealed by metagenomics and culture.</title>
        <authorList>
            <person name="Gilroy R."/>
            <person name="Ravi A."/>
            <person name="Getino M."/>
            <person name="Pursley I."/>
            <person name="Horton D.L."/>
            <person name="Alikhan N.F."/>
            <person name="Baker D."/>
            <person name="Gharbi K."/>
            <person name="Hall N."/>
            <person name="Watson M."/>
            <person name="Adriaenssens E.M."/>
            <person name="Foster-Nyarko E."/>
            <person name="Jarju S."/>
            <person name="Secka A."/>
            <person name="Antonio M."/>
            <person name="Oren A."/>
            <person name="Chaudhuri R.R."/>
            <person name="La Ragione R."/>
            <person name="Hildebrand F."/>
            <person name="Pallen M.J."/>
        </authorList>
    </citation>
    <scope>NUCLEOTIDE SEQUENCE</scope>
    <source>
        <strain evidence="2">4376</strain>
    </source>
</reference>
<dbReference type="SUPFAM" id="SSF51735">
    <property type="entry name" value="NAD(P)-binding Rossmann-fold domains"/>
    <property type="match status" value="1"/>
</dbReference>